<evidence type="ECO:0000259" key="2">
    <source>
        <dbReference type="Pfam" id="PF09992"/>
    </source>
</evidence>
<feature type="signal peptide" evidence="1">
    <location>
        <begin position="1"/>
        <end position="22"/>
    </location>
</feature>
<dbReference type="PANTHER" id="PTHR40446">
    <property type="entry name" value="N-ACETYLGLUCOSAMINE-1-PHOSPHODIESTER ALPHA-N-ACETYLGLUCOSAMINIDASE"/>
    <property type="match status" value="1"/>
</dbReference>
<evidence type="ECO:0000313" key="4">
    <source>
        <dbReference type="Proteomes" id="UP000182360"/>
    </source>
</evidence>
<feature type="chain" id="PRO_5010216686" description="Phosphodiester glycosidase domain-containing protein" evidence="1">
    <location>
        <begin position="23"/>
        <end position="303"/>
    </location>
</feature>
<dbReference type="PANTHER" id="PTHR40446:SF2">
    <property type="entry name" value="N-ACETYLGLUCOSAMINE-1-PHOSPHODIESTER ALPHA-N-ACETYLGLUCOSAMINIDASE"/>
    <property type="match status" value="1"/>
</dbReference>
<dbReference type="OrthoDB" id="9809781at2"/>
<dbReference type="RefSeq" id="WP_074643309.1">
    <property type="nucleotide sequence ID" value="NZ_FOFU01000004.1"/>
</dbReference>
<accession>A0A1H9G237</accession>
<name>A0A1H9G237_9SPIR</name>
<dbReference type="PROSITE" id="PS51257">
    <property type="entry name" value="PROKAR_LIPOPROTEIN"/>
    <property type="match status" value="1"/>
</dbReference>
<proteinExistence type="predicted"/>
<keyword evidence="4" id="KW-1185">Reference proteome</keyword>
<dbReference type="Pfam" id="PF09992">
    <property type="entry name" value="NAGPA"/>
    <property type="match status" value="1"/>
</dbReference>
<reference evidence="3 4" key="1">
    <citation type="submission" date="2016-10" db="EMBL/GenBank/DDBJ databases">
        <authorList>
            <person name="de Groot N.N."/>
        </authorList>
    </citation>
    <scope>NUCLEOTIDE SEQUENCE [LARGE SCALE GENOMIC DNA]</scope>
    <source>
        <strain evidence="3 4">B25</strain>
    </source>
</reference>
<gene>
    <name evidence="3" type="ORF">SAMN04487977_104249</name>
</gene>
<protein>
    <recommendedName>
        <fullName evidence="2">Phosphodiester glycosidase domain-containing protein</fullName>
    </recommendedName>
</protein>
<evidence type="ECO:0000256" key="1">
    <source>
        <dbReference type="SAM" id="SignalP"/>
    </source>
</evidence>
<dbReference type="Proteomes" id="UP000182360">
    <property type="component" value="Unassembled WGS sequence"/>
</dbReference>
<evidence type="ECO:0000313" key="3">
    <source>
        <dbReference type="EMBL" id="SEQ44013.1"/>
    </source>
</evidence>
<keyword evidence="1" id="KW-0732">Signal</keyword>
<feature type="domain" description="Phosphodiester glycosidase" evidence="2">
    <location>
        <begin position="173"/>
        <end position="293"/>
    </location>
</feature>
<dbReference type="EMBL" id="FOFU01000004">
    <property type="protein sequence ID" value="SEQ44013.1"/>
    <property type="molecule type" value="Genomic_DNA"/>
</dbReference>
<sequence>MIRKYLPAIAAFLLLVFTSCVSRPQFSVEDEALLYPVSSYVPDSFEWQEVCPGISRFDYKNSGFPIIYHVVKIDLTLAGLSLSCFPDKGGAQPFIFRGLKTKNFAKKYDCTVAVNLSPFAGKNGAWDLAAKLGTSRQIVGVHVADGLLLSAPVERYAGIYFKSEVDDVGQNYWLASIEKNQSEKAASESDYAFGGFYVVLENGEVIDSFRRNHDTRTGFGISDAGKTLYIMVAEGENTLKSEGLSYPQCAAIFKALGCTDALEMDGGGSSELCINGKSILSYKNLRTQANSLGFSVKTPGDLN</sequence>
<organism evidence="3 4">
    <name type="scientific">Treponema bryantii</name>
    <dbReference type="NCBI Taxonomy" id="163"/>
    <lineage>
        <taxon>Bacteria</taxon>
        <taxon>Pseudomonadati</taxon>
        <taxon>Spirochaetota</taxon>
        <taxon>Spirochaetia</taxon>
        <taxon>Spirochaetales</taxon>
        <taxon>Treponemataceae</taxon>
        <taxon>Treponema</taxon>
    </lineage>
</organism>
<dbReference type="InterPro" id="IPR018711">
    <property type="entry name" value="NAGPA"/>
</dbReference>
<dbReference type="AlphaFoldDB" id="A0A1H9G237"/>